<dbReference type="FunFam" id="3.40.630.40:FF:000001">
    <property type="entry name" value="N-acetylmuramoyl-L-alanine amidase"/>
    <property type="match status" value="1"/>
</dbReference>
<evidence type="ECO:0000256" key="3">
    <source>
        <dbReference type="ARBA" id="ARBA00010860"/>
    </source>
</evidence>
<keyword evidence="6" id="KW-0574">Periplasm</keyword>
<dbReference type="GO" id="GO:0030288">
    <property type="term" value="C:outer membrane-bounded periplasmic space"/>
    <property type="evidence" value="ECO:0007669"/>
    <property type="project" value="TreeGrafter"/>
</dbReference>
<proteinExistence type="inferred from homology"/>
<dbReference type="RefSeq" id="WP_058505941.1">
    <property type="nucleotide sequence ID" value="NZ_CAAAIF010000008.1"/>
</dbReference>
<dbReference type="Proteomes" id="UP000054725">
    <property type="component" value="Unassembled WGS sequence"/>
</dbReference>
<dbReference type="EMBL" id="LNYO01000024">
    <property type="protein sequence ID" value="KTD33346.1"/>
    <property type="molecule type" value="Genomic_DNA"/>
</dbReference>
<evidence type="ECO:0000259" key="11">
    <source>
        <dbReference type="PROSITE" id="PS51782"/>
    </source>
</evidence>
<evidence type="ECO:0000256" key="4">
    <source>
        <dbReference type="ARBA" id="ARBA00011901"/>
    </source>
</evidence>
<protein>
    <recommendedName>
        <fullName evidence="9">N-acetylmuramoyl-L-alanine amidase AmiC</fullName>
        <ecNumber evidence="4">3.5.1.28</ecNumber>
    </recommendedName>
</protein>
<dbReference type="SUPFAM" id="SSF53187">
    <property type="entry name" value="Zn-dependent exopeptidases"/>
    <property type="match status" value="1"/>
</dbReference>
<dbReference type="GO" id="GO:0071555">
    <property type="term" value="P:cell wall organization"/>
    <property type="evidence" value="ECO:0007669"/>
    <property type="project" value="UniProtKB-KW"/>
</dbReference>
<dbReference type="Gene3D" id="3.10.350.10">
    <property type="entry name" value="LysM domain"/>
    <property type="match status" value="1"/>
</dbReference>
<dbReference type="PANTHER" id="PTHR30404:SF0">
    <property type="entry name" value="N-ACETYLMURAMOYL-L-ALANINE AMIDASE AMIC"/>
    <property type="match status" value="1"/>
</dbReference>
<dbReference type="GO" id="GO:0008745">
    <property type="term" value="F:N-acetylmuramoyl-L-alanine amidase activity"/>
    <property type="evidence" value="ECO:0007669"/>
    <property type="project" value="UniProtKB-EC"/>
</dbReference>
<evidence type="ECO:0000313" key="13">
    <source>
        <dbReference type="Proteomes" id="UP000054725"/>
    </source>
</evidence>
<comment type="catalytic activity">
    <reaction evidence="1">
        <text>Hydrolyzes the link between N-acetylmuramoyl residues and L-amino acid residues in certain cell-wall glycopeptides.</text>
        <dbReference type="EC" id="3.5.1.28"/>
    </reaction>
</comment>
<comment type="similarity">
    <text evidence="3">Belongs to the N-acetylmuramoyl-L-alanine amidase 3 family.</text>
</comment>
<sequence>MSIRTFCFGLLMACCSTVMAAKLLSIDIKQESGHPSVLFKLDSAVAHRVFTLTNPNRVVIDFDDTNLAVDLNHVNLGSQLIKYIRSGHPNPKTLRLVFEVSQVVQTTTNPLKSAAAKHGFTLDLSAHGGPPVKPSRPVKLASIAKSAEPTKPVSSLPVSVRHAPGRNLRDVVVVLDAGHGGKDPGASGPRNAIEKDVTLAIALKLKQIIDKQPGMRAVLTRKGDYYIGLRERLTIARKYNADVFVSIHADAFINQQSNGASVFALSQSGATSEAARWLAEKENYSELGGVNLADLDDQSGLVRTVLIDLSQTATIGSSLHMGDRVLHHLDAITTLHNNKVEQARFMVLKSPDIPSILIETGFISNPREEKNLTSAAYQTKLTQAIFQGLKRYFWDYPPHGTRVEMLAGGGNNMIQTQKANTHLVQRGESLPKIAKQYHVTVAALQAANHLSGSLVRAGQKLIIPSSVT</sequence>
<dbReference type="Gene3D" id="3.40.630.40">
    <property type="entry name" value="Zn-dependent exopeptidases"/>
    <property type="match status" value="1"/>
</dbReference>
<feature type="chain" id="PRO_5006915625" description="N-acetylmuramoyl-L-alanine amidase AmiC" evidence="10">
    <location>
        <begin position="21"/>
        <end position="468"/>
    </location>
</feature>
<dbReference type="CDD" id="cd00118">
    <property type="entry name" value="LysM"/>
    <property type="match status" value="1"/>
</dbReference>
<dbReference type="InterPro" id="IPR018392">
    <property type="entry name" value="LysM"/>
</dbReference>
<dbReference type="SMART" id="SM00646">
    <property type="entry name" value="Ami_3"/>
    <property type="match status" value="1"/>
</dbReference>
<dbReference type="Pfam" id="PF01476">
    <property type="entry name" value="LysM"/>
    <property type="match status" value="1"/>
</dbReference>
<dbReference type="PATRIC" id="fig|45070.6.peg.3156"/>
<dbReference type="AlphaFoldDB" id="A0A0W0WLY5"/>
<accession>A0A0W0WLY5</accession>
<evidence type="ECO:0000256" key="5">
    <source>
        <dbReference type="ARBA" id="ARBA00022729"/>
    </source>
</evidence>
<dbReference type="SUPFAM" id="SSF54106">
    <property type="entry name" value="LysM domain"/>
    <property type="match status" value="1"/>
</dbReference>
<reference evidence="12 13" key="1">
    <citation type="submission" date="2015-11" db="EMBL/GenBank/DDBJ databases">
        <title>Genomic analysis of 38 Legionella species identifies large and diverse effector repertoires.</title>
        <authorList>
            <person name="Burstein D."/>
            <person name="Amaro F."/>
            <person name="Zusman T."/>
            <person name="Lifshitz Z."/>
            <person name="Cohen O."/>
            <person name="Gilbert J.A."/>
            <person name="Pupko T."/>
            <person name="Shuman H.A."/>
            <person name="Segal G."/>
        </authorList>
    </citation>
    <scope>NUCLEOTIDE SEQUENCE [LARGE SCALE GENOMIC DNA]</scope>
    <source>
        <strain evidence="12 13">ATCC 49506</strain>
    </source>
</reference>
<evidence type="ECO:0000256" key="7">
    <source>
        <dbReference type="ARBA" id="ARBA00022801"/>
    </source>
</evidence>
<name>A0A0W0WLY5_9GAMM</name>
<dbReference type="SMART" id="SM00257">
    <property type="entry name" value="LysM"/>
    <property type="match status" value="1"/>
</dbReference>
<dbReference type="Pfam" id="PF11741">
    <property type="entry name" value="AMIN"/>
    <property type="match status" value="1"/>
</dbReference>
<dbReference type="CDD" id="cd02696">
    <property type="entry name" value="MurNAc-LAA"/>
    <property type="match status" value="1"/>
</dbReference>
<dbReference type="InterPro" id="IPR002508">
    <property type="entry name" value="MurNAc-LAA_cat"/>
</dbReference>
<evidence type="ECO:0000256" key="1">
    <source>
        <dbReference type="ARBA" id="ARBA00001561"/>
    </source>
</evidence>
<evidence type="ECO:0000256" key="10">
    <source>
        <dbReference type="SAM" id="SignalP"/>
    </source>
</evidence>
<evidence type="ECO:0000256" key="8">
    <source>
        <dbReference type="ARBA" id="ARBA00023316"/>
    </source>
</evidence>
<dbReference type="EC" id="3.5.1.28" evidence="4"/>
<dbReference type="GO" id="GO:0009253">
    <property type="term" value="P:peptidoglycan catabolic process"/>
    <property type="evidence" value="ECO:0007669"/>
    <property type="project" value="InterPro"/>
</dbReference>
<organism evidence="12 13">
    <name type="scientific">Legionella nautarum</name>
    <dbReference type="NCBI Taxonomy" id="45070"/>
    <lineage>
        <taxon>Bacteria</taxon>
        <taxon>Pseudomonadati</taxon>
        <taxon>Pseudomonadota</taxon>
        <taxon>Gammaproteobacteria</taxon>
        <taxon>Legionellales</taxon>
        <taxon>Legionellaceae</taxon>
        <taxon>Legionella</taxon>
    </lineage>
</organism>
<feature type="domain" description="LysM" evidence="11">
    <location>
        <begin position="420"/>
        <end position="463"/>
    </location>
</feature>
<evidence type="ECO:0000256" key="2">
    <source>
        <dbReference type="ARBA" id="ARBA00004418"/>
    </source>
</evidence>
<dbReference type="Gene3D" id="2.60.40.3500">
    <property type="match status" value="1"/>
</dbReference>
<dbReference type="InterPro" id="IPR036779">
    <property type="entry name" value="LysM_dom_sf"/>
</dbReference>
<evidence type="ECO:0000256" key="6">
    <source>
        <dbReference type="ARBA" id="ARBA00022764"/>
    </source>
</evidence>
<comment type="subcellular location">
    <subcellularLocation>
        <location evidence="2">Periplasm</location>
    </subcellularLocation>
</comment>
<keyword evidence="7" id="KW-0378">Hydrolase</keyword>
<evidence type="ECO:0000256" key="9">
    <source>
        <dbReference type="ARBA" id="ARBA00074581"/>
    </source>
</evidence>
<keyword evidence="5 10" id="KW-0732">Signal</keyword>
<gene>
    <name evidence="12" type="primary">amiB</name>
    <name evidence="12" type="ORF">Lnau_2994</name>
</gene>
<dbReference type="InterPro" id="IPR050695">
    <property type="entry name" value="N-acetylmuramoyl_amidase_3"/>
</dbReference>
<comment type="caution">
    <text evidence="12">The sequence shown here is derived from an EMBL/GenBank/DDBJ whole genome shotgun (WGS) entry which is preliminary data.</text>
</comment>
<keyword evidence="8" id="KW-0961">Cell wall biogenesis/degradation</keyword>
<dbReference type="PANTHER" id="PTHR30404">
    <property type="entry name" value="N-ACETYLMURAMOYL-L-ALANINE AMIDASE"/>
    <property type="match status" value="1"/>
</dbReference>
<dbReference type="STRING" id="45070.Lnau_2994"/>
<evidence type="ECO:0000313" key="12">
    <source>
        <dbReference type="EMBL" id="KTD33346.1"/>
    </source>
</evidence>
<feature type="signal peptide" evidence="10">
    <location>
        <begin position="1"/>
        <end position="20"/>
    </location>
</feature>
<dbReference type="PROSITE" id="PS51782">
    <property type="entry name" value="LYSM"/>
    <property type="match status" value="1"/>
</dbReference>
<keyword evidence="13" id="KW-1185">Reference proteome</keyword>
<dbReference type="Pfam" id="PF01520">
    <property type="entry name" value="Amidase_3"/>
    <property type="match status" value="1"/>
</dbReference>
<dbReference type="InterPro" id="IPR021731">
    <property type="entry name" value="AMIN_dom"/>
</dbReference>